<dbReference type="EMBL" id="GDID01004573">
    <property type="protein sequence ID" value="JAP92033.1"/>
    <property type="molecule type" value="Transcribed_RNA"/>
</dbReference>
<dbReference type="InterPro" id="IPR029058">
    <property type="entry name" value="AB_hydrolase_fold"/>
</dbReference>
<feature type="domain" description="Alpha/beta hydrolase fold-3" evidence="2">
    <location>
        <begin position="1"/>
        <end position="157"/>
    </location>
</feature>
<sequence>HKHPAAIEDVVDGFNQLTLLFSPKNIILLGDSAGGQLALVLLLKLKQMRLEQPKAVVTFSAFTESSDELPSRQFNKYNDPSFGCVEGKQEESVKVPYFDGCDLTQDDISPIRGEFTETAPILMHVGSLEMLLSDSVEFAKKEGVQLKVFEDMFHVFQLAPYLREAKQSIQLVGEFITEQFK</sequence>
<organism evidence="3">
    <name type="scientific">Trepomonas sp. PC1</name>
    <dbReference type="NCBI Taxonomy" id="1076344"/>
    <lineage>
        <taxon>Eukaryota</taxon>
        <taxon>Metamonada</taxon>
        <taxon>Diplomonadida</taxon>
        <taxon>Hexamitidae</taxon>
        <taxon>Hexamitinae</taxon>
        <taxon>Trepomonas</taxon>
    </lineage>
</organism>
<reference evidence="3" key="1">
    <citation type="submission" date="2015-07" db="EMBL/GenBank/DDBJ databases">
        <title>Adaptation to a free-living lifestyle via gene acquisitions in the diplomonad Trepomonas sp. PC1.</title>
        <authorList>
            <person name="Xu F."/>
            <person name="Jerlstrom-Hultqvist J."/>
            <person name="Kolisko M."/>
            <person name="Simpson A.G.B."/>
            <person name="Roger A.J."/>
            <person name="Svard S.G."/>
            <person name="Andersson J.O."/>
        </authorList>
    </citation>
    <scope>NUCLEOTIDE SEQUENCE</scope>
    <source>
        <strain evidence="3">PC1</strain>
    </source>
</reference>
<dbReference type="SUPFAM" id="SSF53474">
    <property type="entry name" value="alpha/beta-Hydrolases"/>
    <property type="match status" value="1"/>
</dbReference>
<dbReference type="Pfam" id="PF07859">
    <property type="entry name" value="Abhydrolase_3"/>
    <property type="match status" value="1"/>
</dbReference>
<proteinExistence type="predicted"/>
<dbReference type="AlphaFoldDB" id="A0A146K554"/>
<dbReference type="InterPro" id="IPR013094">
    <property type="entry name" value="AB_hydrolase_3"/>
</dbReference>
<dbReference type="PANTHER" id="PTHR48081">
    <property type="entry name" value="AB HYDROLASE SUPERFAMILY PROTEIN C4A8.06C"/>
    <property type="match status" value="1"/>
</dbReference>
<keyword evidence="1 3" id="KW-0378">Hydrolase</keyword>
<evidence type="ECO:0000313" key="3">
    <source>
        <dbReference type="EMBL" id="JAP92033.1"/>
    </source>
</evidence>
<evidence type="ECO:0000259" key="2">
    <source>
        <dbReference type="Pfam" id="PF07859"/>
    </source>
</evidence>
<gene>
    <name evidence="3" type="ORF">TPC1_16150</name>
</gene>
<dbReference type="InterPro" id="IPR050300">
    <property type="entry name" value="GDXG_lipolytic_enzyme"/>
</dbReference>
<dbReference type="PANTHER" id="PTHR48081:SF8">
    <property type="entry name" value="ALPHA_BETA HYDROLASE FOLD-3 DOMAIN-CONTAINING PROTEIN-RELATED"/>
    <property type="match status" value="1"/>
</dbReference>
<name>A0A146K554_9EUKA</name>
<accession>A0A146K554</accession>
<dbReference type="Gene3D" id="3.40.50.1820">
    <property type="entry name" value="alpha/beta hydrolase"/>
    <property type="match status" value="1"/>
</dbReference>
<dbReference type="GO" id="GO:0016787">
    <property type="term" value="F:hydrolase activity"/>
    <property type="evidence" value="ECO:0007669"/>
    <property type="project" value="UniProtKB-KW"/>
</dbReference>
<feature type="non-terminal residue" evidence="3">
    <location>
        <position position="1"/>
    </location>
</feature>
<evidence type="ECO:0000256" key="1">
    <source>
        <dbReference type="ARBA" id="ARBA00022801"/>
    </source>
</evidence>
<protein>
    <submittedName>
        <fullName evidence="3">Alpha/beta hydrolase fold-containing protein</fullName>
    </submittedName>
</protein>